<evidence type="ECO:0000313" key="4">
    <source>
        <dbReference type="Proteomes" id="UP001597374"/>
    </source>
</evidence>
<organism evidence="3 4">
    <name type="scientific">Pontibacter ruber</name>
    <dbReference type="NCBI Taxonomy" id="1343895"/>
    <lineage>
        <taxon>Bacteria</taxon>
        <taxon>Pseudomonadati</taxon>
        <taxon>Bacteroidota</taxon>
        <taxon>Cytophagia</taxon>
        <taxon>Cytophagales</taxon>
        <taxon>Hymenobacteraceae</taxon>
        <taxon>Pontibacter</taxon>
    </lineage>
</organism>
<dbReference type="InterPro" id="IPR032710">
    <property type="entry name" value="NTF2-like_dom_sf"/>
</dbReference>
<gene>
    <name evidence="3" type="ORF">ACFSKP_09030</name>
</gene>
<proteinExistence type="predicted"/>
<accession>A0ABW5CYL7</accession>
<dbReference type="Proteomes" id="UP001597374">
    <property type="component" value="Unassembled WGS sequence"/>
</dbReference>
<name>A0ABW5CYL7_9BACT</name>
<dbReference type="EMBL" id="JBHUIM010000001">
    <property type="protein sequence ID" value="MFD2246395.1"/>
    <property type="molecule type" value="Genomic_DNA"/>
</dbReference>
<reference evidence="4" key="1">
    <citation type="journal article" date="2019" name="Int. J. Syst. Evol. Microbiol.">
        <title>The Global Catalogue of Microorganisms (GCM) 10K type strain sequencing project: providing services to taxonomists for standard genome sequencing and annotation.</title>
        <authorList>
            <consortium name="The Broad Institute Genomics Platform"/>
            <consortium name="The Broad Institute Genome Sequencing Center for Infectious Disease"/>
            <person name="Wu L."/>
            <person name="Ma J."/>
        </authorList>
    </citation>
    <scope>NUCLEOTIDE SEQUENCE [LARGE SCALE GENOMIC DNA]</scope>
    <source>
        <strain evidence="4">CGMCC 4.1782</strain>
    </source>
</reference>
<feature type="chain" id="PRO_5046676322" evidence="1">
    <location>
        <begin position="26"/>
        <end position="153"/>
    </location>
</feature>
<protein>
    <submittedName>
        <fullName evidence="3">YybH family protein</fullName>
    </submittedName>
</protein>
<feature type="domain" description="DUF4440" evidence="2">
    <location>
        <begin position="46"/>
        <end position="147"/>
    </location>
</feature>
<keyword evidence="1" id="KW-0732">Signal</keyword>
<evidence type="ECO:0000313" key="3">
    <source>
        <dbReference type="EMBL" id="MFD2246395.1"/>
    </source>
</evidence>
<evidence type="ECO:0000256" key="1">
    <source>
        <dbReference type="SAM" id="SignalP"/>
    </source>
</evidence>
<dbReference type="Pfam" id="PF14534">
    <property type="entry name" value="DUF4440"/>
    <property type="match status" value="1"/>
</dbReference>
<comment type="caution">
    <text evidence="3">The sequence shown here is derived from an EMBL/GenBank/DDBJ whole genome shotgun (WGS) entry which is preliminary data.</text>
</comment>
<dbReference type="InterPro" id="IPR027843">
    <property type="entry name" value="DUF4440"/>
</dbReference>
<dbReference type="RefSeq" id="WP_250428127.1">
    <property type="nucleotide sequence ID" value="NZ_JALPRR010000001.1"/>
</dbReference>
<evidence type="ECO:0000259" key="2">
    <source>
        <dbReference type="Pfam" id="PF14534"/>
    </source>
</evidence>
<dbReference type="SUPFAM" id="SSF54427">
    <property type="entry name" value="NTF2-like"/>
    <property type="match status" value="1"/>
</dbReference>
<keyword evidence="4" id="KW-1185">Reference proteome</keyword>
<sequence>MKLSLAINCCAILAAALLVTGCNTAETAVKEEAKADFTQVLPTLKAITADWNKGDLDNFITVYDSTATFMLPKGPVGVNEMKGYYQEAFTETGTPSSTLSFDSLEMKPLGNSHALVTGRYTLTAQDSSKQSGRYTLVFEHSDKGWKILHDHSN</sequence>
<dbReference type="PROSITE" id="PS51257">
    <property type="entry name" value="PROKAR_LIPOPROTEIN"/>
    <property type="match status" value="1"/>
</dbReference>
<dbReference type="Gene3D" id="3.10.450.50">
    <property type="match status" value="1"/>
</dbReference>
<feature type="signal peptide" evidence="1">
    <location>
        <begin position="1"/>
        <end position="25"/>
    </location>
</feature>